<dbReference type="InterPro" id="IPR036770">
    <property type="entry name" value="Ankyrin_rpt-contain_sf"/>
</dbReference>
<keyword evidence="2 3" id="KW-0040">ANK repeat</keyword>
<evidence type="ECO:0000313" key="5">
    <source>
        <dbReference type="Proteomes" id="UP001634007"/>
    </source>
</evidence>
<dbReference type="Proteomes" id="UP001634007">
    <property type="component" value="Unassembled WGS sequence"/>
</dbReference>
<keyword evidence="5" id="KW-1185">Reference proteome</keyword>
<gene>
    <name evidence="4" type="ORF">ACJRO7_007306</name>
</gene>
<evidence type="ECO:0000256" key="2">
    <source>
        <dbReference type="ARBA" id="ARBA00023043"/>
    </source>
</evidence>
<dbReference type="Gene3D" id="1.25.40.20">
    <property type="entry name" value="Ankyrin repeat-containing domain"/>
    <property type="match status" value="2"/>
</dbReference>
<evidence type="ECO:0000256" key="1">
    <source>
        <dbReference type="ARBA" id="ARBA00022737"/>
    </source>
</evidence>
<name>A0ABD3IN99_EUCGL</name>
<feature type="repeat" description="ANK" evidence="3">
    <location>
        <begin position="169"/>
        <end position="201"/>
    </location>
</feature>
<sequence length="238" mass="25622">MDRLIGLEPSNVVAGGVDFGAAADAAGKDGGVGDLHVRRGPLVSAGGHMEVLRLLLLKGADLDSPARDGSTVLHLMVEERRRDCVRLLLANGARTDQVVKLLLLKGAKKDVWSRYGKTTYDVAMEHGHARLFGGLKLGERLCAAARKGDVRAINRLPESGAAGNGRDQHGWTARHRAAFKGQADAVQTLLDKGVDVDVDARDEDGYTALNCTAESRQFDVVELLVKRGPTWRQGRTRA</sequence>
<organism evidence="4 5">
    <name type="scientific">Eucalyptus globulus</name>
    <name type="common">Tasmanian blue gum</name>
    <dbReference type="NCBI Taxonomy" id="34317"/>
    <lineage>
        <taxon>Eukaryota</taxon>
        <taxon>Viridiplantae</taxon>
        <taxon>Streptophyta</taxon>
        <taxon>Embryophyta</taxon>
        <taxon>Tracheophyta</taxon>
        <taxon>Spermatophyta</taxon>
        <taxon>Magnoliopsida</taxon>
        <taxon>eudicotyledons</taxon>
        <taxon>Gunneridae</taxon>
        <taxon>Pentapetalae</taxon>
        <taxon>rosids</taxon>
        <taxon>malvids</taxon>
        <taxon>Myrtales</taxon>
        <taxon>Myrtaceae</taxon>
        <taxon>Myrtoideae</taxon>
        <taxon>Eucalypteae</taxon>
        <taxon>Eucalyptus</taxon>
    </lineage>
</organism>
<reference evidence="4 5" key="1">
    <citation type="submission" date="2024-11" db="EMBL/GenBank/DDBJ databases">
        <title>Chromosome-level genome assembly of Eucalyptus globulus Labill. provides insights into its genome evolution.</title>
        <authorList>
            <person name="Li X."/>
        </authorList>
    </citation>
    <scope>NUCLEOTIDE SEQUENCE [LARGE SCALE GENOMIC DNA]</scope>
    <source>
        <strain evidence="4">CL2024</strain>
        <tissue evidence="4">Fresh tender leaves</tissue>
    </source>
</reference>
<keyword evidence="1" id="KW-0677">Repeat</keyword>
<evidence type="ECO:0000313" key="4">
    <source>
        <dbReference type="EMBL" id="KAL3715551.1"/>
    </source>
</evidence>
<dbReference type="InterPro" id="IPR002110">
    <property type="entry name" value="Ankyrin_rpt"/>
</dbReference>
<dbReference type="SMART" id="SM00248">
    <property type="entry name" value="ANK"/>
    <property type="match status" value="4"/>
</dbReference>
<dbReference type="PROSITE" id="PS50297">
    <property type="entry name" value="ANK_REP_REGION"/>
    <property type="match status" value="2"/>
</dbReference>
<dbReference type="PANTHER" id="PTHR24171">
    <property type="entry name" value="ANKYRIN REPEAT DOMAIN-CONTAINING PROTEIN 39-RELATED"/>
    <property type="match status" value="1"/>
</dbReference>
<protein>
    <submittedName>
        <fullName evidence="4">Uncharacterized protein</fullName>
    </submittedName>
</protein>
<evidence type="ECO:0000256" key="3">
    <source>
        <dbReference type="PROSITE-ProRule" id="PRU00023"/>
    </source>
</evidence>
<proteinExistence type="predicted"/>
<comment type="caution">
    <text evidence="4">The sequence shown here is derived from an EMBL/GenBank/DDBJ whole genome shotgun (WGS) entry which is preliminary data.</text>
</comment>
<accession>A0ABD3IN99</accession>
<dbReference type="Pfam" id="PF12796">
    <property type="entry name" value="Ank_2"/>
    <property type="match status" value="2"/>
</dbReference>
<dbReference type="EMBL" id="JBJKBG010000011">
    <property type="protein sequence ID" value="KAL3715551.1"/>
    <property type="molecule type" value="Genomic_DNA"/>
</dbReference>
<dbReference type="PROSITE" id="PS50088">
    <property type="entry name" value="ANK_REPEAT"/>
    <property type="match status" value="2"/>
</dbReference>
<dbReference type="AlphaFoldDB" id="A0ABD3IN99"/>
<feature type="repeat" description="ANK" evidence="3">
    <location>
        <begin position="68"/>
        <end position="100"/>
    </location>
</feature>
<dbReference type="SUPFAM" id="SSF48403">
    <property type="entry name" value="Ankyrin repeat"/>
    <property type="match status" value="1"/>
</dbReference>